<protein>
    <submittedName>
        <fullName evidence="1">Uncharacterized protein</fullName>
    </submittedName>
</protein>
<dbReference type="RefSeq" id="WP_157459620.1">
    <property type="nucleotide sequence ID" value="NZ_WQLB01000015.1"/>
</dbReference>
<name>A0A7C9M712_9DEIO</name>
<evidence type="ECO:0000313" key="2">
    <source>
        <dbReference type="Proteomes" id="UP000483286"/>
    </source>
</evidence>
<dbReference type="Proteomes" id="UP000483286">
    <property type="component" value="Unassembled WGS sequence"/>
</dbReference>
<keyword evidence="2" id="KW-1185">Reference proteome</keyword>
<dbReference type="AlphaFoldDB" id="A0A7C9M712"/>
<accession>A0A7C9M712</accession>
<sequence length="296" mass="33004">MTSTLTLLAPLMALRTLRNALADEMGRSLDLLADLVAAQRVKVNHPDRAFKHAVYTLSLEHVVVKTWIERLIQCQQQASSPVGALRGKVPFANNDAYLMRVRDAVYATVRLLTSEREEALGPVGSPRMTMSFRTRLARLTPADRLSPSVRELLVESYQVDPRSEEALDWLDSLGVMQVIDPQDAVVSSHDEASLIPMSLFQLAVREAQHFGLVDVYDPADPGHIMELAEHLERAYNPTLAFQLRAALQVSGTAHQARAYYLPHSDIRVAEEVAWHTSSHPGEYVGSTHLPWKSAMH</sequence>
<evidence type="ECO:0000313" key="1">
    <source>
        <dbReference type="EMBL" id="MVN87565.1"/>
    </source>
</evidence>
<gene>
    <name evidence="1" type="ORF">GO986_12390</name>
</gene>
<dbReference type="EMBL" id="WQLB01000015">
    <property type="protein sequence ID" value="MVN87565.1"/>
    <property type="molecule type" value="Genomic_DNA"/>
</dbReference>
<reference evidence="1 2" key="1">
    <citation type="submission" date="2019-12" db="EMBL/GenBank/DDBJ databases">
        <title>Deinococcus sp. HMF7620 Genome sequencing and assembly.</title>
        <authorList>
            <person name="Kang H."/>
            <person name="Kim H."/>
            <person name="Joh K."/>
        </authorList>
    </citation>
    <scope>NUCLEOTIDE SEQUENCE [LARGE SCALE GENOMIC DNA]</scope>
    <source>
        <strain evidence="1 2">HMF7620</strain>
    </source>
</reference>
<organism evidence="1 2">
    <name type="scientific">Deinococcus arboris</name>
    <dbReference type="NCBI Taxonomy" id="2682977"/>
    <lineage>
        <taxon>Bacteria</taxon>
        <taxon>Thermotogati</taxon>
        <taxon>Deinococcota</taxon>
        <taxon>Deinococci</taxon>
        <taxon>Deinococcales</taxon>
        <taxon>Deinococcaceae</taxon>
        <taxon>Deinococcus</taxon>
    </lineage>
</organism>
<proteinExistence type="predicted"/>
<comment type="caution">
    <text evidence="1">The sequence shown here is derived from an EMBL/GenBank/DDBJ whole genome shotgun (WGS) entry which is preliminary data.</text>
</comment>